<dbReference type="HOGENOM" id="CLU_3374724_0_0_11"/>
<proteinExistence type="predicted"/>
<dbReference type="KEGG" id="mkn:MKAN_04395"/>
<sequence length="34" mass="3782">MSRESERLLELAEDRHAALTVRAITGQIDVQEGS</sequence>
<gene>
    <name evidence="1" type="ORF">MKAN_04395</name>
</gene>
<evidence type="ECO:0000313" key="1">
    <source>
        <dbReference type="EMBL" id="AGZ54008.1"/>
    </source>
</evidence>
<accession>U5WXN2</accession>
<evidence type="ECO:0000313" key="2">
    <source>
        <dbReference type="Proteomes" id="UP000017786"/>
    </source>
</evidence>
<dbReference type="Proteomes" id="UP000017786">
    <property type="component" value="Chromosome"/>
</dbReference>
<reference evidence="1 2" key="1">
    <citation type="submission" date="2013-10" db="EMBL/GenBank/DDBJ databases">
        <title>Genome sequence of Mycobacterium kansasii.</title>
        <authorList>
            <consortium name="McGill University Mycobacterium genome consortium"/>
            <person name="Veyrier F.J."/>
            <person name="Behr M.A."/>
        </authorList>
    </citation>
    <scope>NUCLEOTIDE SEQUENCE [LARGE SCALE GENOMIC DNA]</scope>
    <source>
        <strain evidence="1 2">ATCC 12478</strain>
    </source>
</reference>
<name>U5WXN2_MYCKA</name>
<dbReference type="AlphaFoldDB" id="U5WXN2"/>
<protein>
    <submittedName>
        <fullName evidence="1">Uncharacterized protein</fullName>
    </submittedName>
</protein>
<dbReference type="EMBL" id="CP006835">
    <property type="protein sequence ID" value="AGZ54008.1"/>
    <property type="molecule type" value="Genomic_DNA"/>
</dbReference>
<organism evidence="1 2">
    <name type="scientific">Mycobacterium kansasii ATCC 12478</name>
    <dbReference type="NCBI Taxonomy" id="557599"/>
    <lineage>
        <taxon>Bacteria</taxon>
        <taxon>Bacillati</taxon>
        <taxon>Actinomycetota</taxon>
        <taxon>Actinomycetes</taxon>
        <taxon>Mycobacteriales</taxon>
        <taxon>Mycobacteriaceae</taxon>
        <taxon>Mycobacterium</taxon>
    </lineage>
</organism>